<evidence type="ECO:0000256" key="7">
    <source>
        <dbReference type="PIRNR" id="PIRNR001217"/>
    </source>
</evidence>
<evidence type="ECO:0000259" key="10">
    <source>
        <dbReference type="Pfam" id="PF01343"/>
    </source>
</evidence>
<dbReference type="InterPro" id="IPR029045">
    <property type="entry name" value="ClpP/crotonase-like_dom_sf"/>
</dbReference>
<keyword evidence="4 7" id="KW-0378">Hydrolase</keyword>
<dbReference type="PANTHER" id="PTHR33209">
    <property type="entry name" value="PROTEASE 4"/>
    <property type="match status" value="1"/>
</dbReference>
<dbReference type="NCBIfam" id="TIGR00706">
    <property type="entry name" value="SppA_dom"/>
    <property type="match status" value="1"/>
</dbReference>
<evidence type="ECO:0000256" key="4">
    <source>
        <dbReference type="ARBA" id="ARBA00022801"/>
    </source>
</evidence>
<dbReference type="InterPro" id="IPR002142">
    <property type="entry name" value="Peptidase_S49"/>
</dbReference>
<comment type="similarity">
    <text evidence="2 7">Belongs to the peptidase S49 family.</text>
</comment>
<evidence type="ECO:0000256" key="6">
    <source>
        <dbReference type="ARBA" id="ARBA00023136"/>
    </source>
</evidence>
<dbReference type="Proteomes" id="UP000184315">
    <property type="component" value="Unassembled WGS sequence"/>
</dbReference>
<gene>
    <name evidence="11" type="primary">sppA</name>
    <name evidence="11" type="ORF">PL9214500171</name>
</gene>
<dbReference type="AlphaFoldDB" id="A0A1J1LLV5"/>
<keyword evidence="3 7" id="KW-0645">Protease</keyword>
<feature type="domain" description="Peptidase S49" evidence="10">
    <location>
        <begin position="386"/>
        <end position="535"/>
    </location>
</feature>
<reference evidence="12" key="1">
    <citation type="submission" date="2015-10" db="EMBL/GenBank/DDBJ databases">
        <authorList>
            <person name="Regsiter A."/>
            <person name="william w."/>
        </authorList>
    </citation>
    <scope>NUCLEOTIDE SEQUENCE [LARGE SCALE GENOMIC DNA]</scope>
</reference>
<dbReference type="Pfam" id="PF01343">
    <property type="entry name" value="Peptidase_S49"/>
    <property type="match status" value="2"/>
</dbReference>
<evidence type="ECO:0000256" key="9">
    <source>
        <dbReference type="SAM" id="Phobius"/>
    </source>
</evidence>
<keyword evidence="7" id="KW-0997">Cell inner membrane</keyword>
<proteinExistence type="inferred from homology"/>
<dbReference type="GO" id="GO:0008236">
    <property type="term" value="F:serine-type peptidase activity"/>
    <property type="evidence" value="ECO:0007669"/>
    <property type="project" value="UniProtKB-KW"/>
</dbReference>
<dbReference type="GO" id="GO:0005886">
    <property type="term" value="C:plasma membrane"/>
    <property type="evidence" value="ECO:0007669"/>
    <property type="project" value="UniProtKB-SubCell"/>
</dbReference>
<keyword evidence="9" id="KW-1133">Transmembrane helix</keyword>
<dbReference type="InterPro" id="IPR004634">
    <property type="entry name" value="Pept_S49_pIV"/>
</dbReference>
<feature type="transmembrane region" description="Helical" evidence="9">
    <location>
        <begin position="12"/>
        <end position="36"/>
    </location>
</feature>
<accession>A0A1J1LLV5</accession>
<keyword evidence="7" id="KW-1003">Cell membrane</keyword>
<dbReference type="PIRSF" id="PIRSF001217">
    <property type="entry name" value="Protease_4_SppA"/>
    <property type="match status" value="1"/>
</dbReference>
<dbReference type="EMBL" id="CZDF01000156">
    <property type="protein sequence ID" value="CUR32924.1"/>
    <property type="molecule type" value="Genomic_DNA"/>
</dbReference>
<protein>
    <recommendedName>
        <fullName evidence="7">Protease 4</fullName>
        <ecNumber evidence="7">3.4.21.-</ecNumber>
    </recommendedName>
    <alternativeName>
        <fullName evidence="7">Endopeptidase IV</fullName>
    </alternativeName>
    <alternativeName>
        <fullName evidence="7">Protease IV</fullName>
    </alternativeName>
    <alternativeName>
        <fullName evidence="7">Signal peptide peptidase</fullName>
    </alternativeName>
</protein>
<sequence length="608" mass="66464">MKDFFKFTLASLLGNLIGLVLITTMGIGGLIFLIIMSASQDSGPQVKDKSVLVFDLSLSVSDTGPNPSTSEALQQALSENTSTEIQLRTLVQSIDQASKDKNIIALYLQGTNSPTSAGLANLKEIRQALQRFRDSGKTIIAYDMDWTAPEYYLASVANQVIVNPLGSLDIKGLSSQVMFLTGALEKYGIGVQVTRVGKYKSAVEPFLLKKLSPESRQQTQQLLGNIWGEWLRTIAPSRQVTPQQLQAFSNTEGILLANTALKGKLVDQIAYGDEVVTNFKKITGESPEEDKQFRQISITSYSKLPDVAKNNSGDKNSDNKIAIVYAEGEIVDGKGTSTQIGGDRLAKELRKLRLDVKVKAVVLRVNSPGGSATASEVIGREIELIRKQKPVIVSMGNYAASGGYWISMGADQIFAETNTITGSIGVFGLLFNIQDISSQNGITWDIVKMGKFADIQSISRPKTPEELAKLQRIVDLIYERFVSHVATNRKLPKTKVQEIAQGRVWSGSQAKQLGLVDEIGGLDAAIAAAVKKANLGDNWTLQEAPKPRSLEERILENLSGENTRHSVAMPVDPLTDEFLRLKEELSTLTTMNDPKGIYARLPFNLRIE</sequence>
<feature type="active site" description="Proton donor/acceptor" evidence="8">
    <location>
        <position position="200"/>
    </location>
</feature>
<dbReference type="InterPro" id="IPR004635">
    <property type="entry name" value="Pept_S49_SppA"/>
</dbReference>
<dbReference type="SUPFAM" id="SSF52096">
    <property type="entry name" value="ClpP/crotonase"/>
    <property type="match status" value="2"/>
</dbReference>
<evidence type="ECO:0000256" key="5">
    <source>
        <dbReference type="ARBA" id="ARBA00022825"/>
    </source>
</evidence>
<dbReference type="InterPro" id="IPR047217">
    <property type="entry name" value="S49_SppA_67K_type_N"/>
</dbReference>
<evidence type="ECO:0000313" key="11">
    <source>
        <dbReference type="EMBL" id="CUR32924.1"/>
    </source>
</evidence>
<dbReference type="OrthoDB" id="9764363at2"/>
<evidence type="ECO:0000256" key="3">
    <source>
        <dbReference type="ARBA" id="ARBA00022670"/>
    </source>
</evidence>
<organism evidence="11 12">
    <name type="scientific">Planktothrix tepida PCC 9214</name>
    <dbReference type="NCBI Taxonomy" id="671072"/>
    <lineage>
        <taxon>Bacteria</taxon>
        <taxon>Bacillati</taxon>
        <taxon>Cyanobacteriota</taxon>
        <taxon>Cyanophyceae</taxon>
        <taxon>Oscillatoriophycideae</taxon>
        <taxon>Oscillatoriales</taxon>
        <taxon>Microcoleaceae</taxon>
        <taxon>Planktothrix</taxon>
    </lineage>
</organism>
<dbReference type="NCBIfam" id="TIGR00705">
    <property type="entry name" value="SppA_67K"/>
    <property type="match status" value="1"/>
</dbReference>
<evidence type="ECO:0000256" key="8">
    <source>
        <dbReference type="PIRSR" id="PIRSR001217-1"/>
    </source>
</evidence>
<feature type="domain" description="Peptidase S49" evidence="10">
    <location>
        <begin position="132"/>
        <end position="281"/>
    </location>
</feature>
<dbReference type="PANTHER" id="PTHR33209:SF1">
    <property type="entry name" value="PEPTIDASE S49 DOMAIN-CONTAINING PROTEIN"/>
    <property type="match status" value="1"/>
</dbReference>
<keyword evidence="5" id="KW-0720">Serine protease</keyword>
<dbReference type="CDD" id="cd07023">
    <property type="entry name" value="S49_Sppa_N_C"/>
    <property type="match status" value="1"/>
</dbReference>
<dbReference type="CDD" id="cd07018">
    <property type="entry name" value="S49_SppA_67K_type"/>
    <property type="match status" value="1"/>
</dbReference>
<comment type="subcellular location">
    <subcellularLocation>
        <location evidence="7">Cell inner membrane</location>
    </subcellularLocation>
    <subcellularLocation>
        <location evidence="1">Membrane</location>
    </subcellularLocation>
</comment>
<dbReference type="InterPro" id="IPR047272">
    <property type="entry name" value="S49_SppA_C"/>
</dbReference>
<evidence type="ECO:0000256" key="2">
    <source>
        <dbReference type="ARBA" id="ARBA00008683"/>
    </source>
</evidence>
<feature type="active site" description="Nucleophile" evidence="8">
    <location>
        <position position="401"/>
    </location>
</feature>
<dbReference type="Gene3D" id="3.90.226.10">
    <property type="entry name" value="2-enoyl-CoA Hydratase, Chain A, domain 1"/>
    <property type="match status" value="4"/>
</dbReference>
<dbReference type="GO" id="GO:0006465">
    <property type="term" value="P:signal peptide processing"/>
    <property type="evidence" value="ECO:0007669"/>
    <property type="project" value="InterPro"/>
</dbReference>
<keyword evidence="12" id="KW-1185">Reference proteome</keyword>
<dbReference type="STRING" id="671072.PL9214500171"/>
<keyword evidence="6 7" id="KW-0472">Membrane</keyword>
<keyword evidence="9" id="KW-0812">Transmembrane</keyword>
<name>A0A1J1LLV5_9CYAN</name>
<evidence type="ECO:0000256" key="1">
    <source>
        <dbReference type="ARBA" id="ARBA00004370"/>
    </source>
</evidence>
<dbReference type="EC" id="3.4.21.-" evidence="7"/>
<dbReference type="RefSeq" id="WP_072719616.1">
    <property type="nucleotide sequence ID" value="NZ_LN889802.1"/>
</dbReference>
<evidence type="ECO:0000313" key="12">
    <source>
        <dbReference type="Proteomes" id="UP000184315"/>
    </source>
</evidence>